<dbReference type="SUPFAM" id="SSF52540">
    <property type="entry name" value="P-loop containing nucleoside triphosphate hydrolases"/>
    <property type="match status" value="1"/>
</dbReference>
<evidence type="ECO:0008006" key="3">
    <source>
        <dbReference type="Google" id="ProtNLM"/>
    </source>
</evidence>
<reference evidence="2" key="1">
    <citation type="journal article" date="2019" name="Int. J. Syst. Evol. Microbiol.">
        <title>The Global Catalogue of Microorganisms (GCM) 10K type strain sequencing project: providing services to taxonomists for standard genome sequencing and annotation.</title>
        <authorList>
            <consortium name="The Broad Institute Genomics Platform"/>
            <consortium name="The Broad Institute Genome Sequencing Center for Infectious Disease"/>
            <person name="Wu L."/>
            <person name="Ma J."/>
        </authorList>
    </citation>
    <scope>NUCLEOTIDE SEQUENCE [LARGE SCALE GENOMIC DNA]</scope>
    <source>
        <strain evidence="2">CCM 8908</strain>
    </source>
</reference>
<accession>A0ABW1TG86</accession>
<keyword evidence="2" id="KW-1185">Reference proteome</keyword>
<evidence type="ECO:0000313" key="2">
    <source>
        <dbReference type="Proteomes" id="UP001596283"/>
    </source>
</evidence>
<gene>
    <name evidence="1" type="ORF">ACFP1C_08610</name>
</gene>
<dbReference type="Proteomes" id="UP001596283">
    <property type="component" value="Unassembled WGS sequence"/>
</dbReference>
<protein>
    <recommendedName>
        <fullName evidence="3">ATP-binding protein</fullName>
    </recommendedName>
</protein>
<organism evidence="1 2">
    <name type="scientific">Levilactobacillus fujinensis</name>
    <dbReference type="NCBI Taxonomy" id="2486024"/>
    <lineage>
        <taxon>Bacteria</taxon>
        <taxon>Bacillati</taxon>
        <taxon>Bacillota</taxon>
        <taxon>Bacilli</taxon>
        <taxon>Lactobacillales</taxon>
        <taxon>Lactobacillaceae</taxon>
        <taxon>Levilactobacillus</taxon>
    </lineage>
</organism>
<dbReference type="RefSeq" id="WP_125688319.1">
    <property type="nucleotide sequence ID" value="NZ_JBHSSI010000049.1"/>
</dbReference>
<proteinExistence type="predicted"/>
<name>A0ABW1TG86_9LACO</name>
<comment type="caution">
    <text evidence="1">The sequence shown here is derived from an EMBL/GenBank/DDBJ whole genome shotgun (WGS) entry which is preliminary data.</text>
</comment>
<dbReference type="EMBL" id="JBHSSI010000049">
    <property type="protein sequence ID" value="MFC6260998.1"/>
    <property type="molecule type" value="Genomic_DNA"/>
</dbReference>
<sequence>METIDFRKIRAINGSQENGFEEFICGLAREFNLPEKNYFVDNNGTGGDGGVECYWELEDGSEYGWQAKYFLDSLGPSQWSQLDNSVETALRCHSKLTKYYICLPRNLSNSRKSVNGNRVTAERDKWNKHVEKWSKMAVEKNMHIDFVLWDYAELRDLALKSDYAEMLSSYWFGTESLSVEKLEALFNSSRQSLGVRYSEENNIVLPIEKQMGVLVKNKDWKNDTNKLIRDFYTQLNQINGWDKKTDSEDIERVLEAIRVCLLSIRDVVNDYRKDDNCIFTNGELLRENSEKILTSFEDILKLLPYSDSQKTSMEMEQLSRYEVNVTKNFFVELRDYLGGTLFEAGKNRTLLVTGMAGCGKSHLLCDFSKRQLREGTPVVYLLGQHYQGGDPKDFISSELGLSGNSLDLLEVMGNSLQKQILITIDALNEGGHGQEWKDFMVGFIDQVKRHPHLCLLISCRDTYENYVVGHNLIESIPNIIHKGFGGRRDVAARRYLESYGVEVPDIPFLADEFINPLFLRTICESMKKKNEHSFEEKSLKIKRAMKDYRRSIEENVKERLGISSRSIVSKAINAFIDIIYPENMWGVSYELAHETFRKFFQTEGNGSLLEILLDEGLLARELVTDGDEDEREIVRFTFEKLTDFYVAEKIIKNHSSVDELKQAFLPQNELGRLLVKTIGLRGIIEVLCIEIPESYGVELVDIIDWDQDIFKRSFVNEQEFINNEFLRSLSQRSAKSITSRTNELLNKIHVNVPGDIRYDVLIQVSLESGHPWNGFFLDRNLKRMSLANRDATWSEYTAISDFDSNQEEWAEGSVRALVNWALNTKLINSTPERVKLLSMVLLWITTTVNIQLREDAVKALSKVLSMRPDNLIYLIEKFSFINDAYVINSLYSAIYTVILSFKDSKRIESIVTAIPWERLITSETSNIILRDYLTGIFEYAKLNGISKFKGSNLFPIHKRRTLPTLIFPSDDDIKKLDTESSRIKMSILGYTGDFGTYVINSTIDKWSNTKIEGGRKAETNRDLARKKFEKLSDKEKNTLFEYKKLSGNRDAMEAIDILGHLDKSSISLCANAEAHKPIAEIENKMKLILDNLDSSEISREEFERISNDWNSNFIVKFNEKDAQRWIVQRAYSLGWNSDLFDSFERAYCNNSFRSYKKIERIGKKYQWIAFYEFLAYLSEQYIYIPEKCSDTNDSEFKGVWQLGLRRKDSTLNNNYLDAPESMWWETLPYKDLPNMNLIEQDAWVDNDDIPDFKSRIQYNNQEWLSLFEFNDWSDRPEDDQSDNYTSNLWYRINTCAILKNDLSKLQKIVAKQPSLMSPYLLQLPGNSSQQFFQEYPWRNIYSEVAENNEFIDVDDDKSVYCKTLLYTYRWEDEDLPQDSMDTDIYMPLRELINEIKLTSDGRGSWYDNKNKVFVDPSVCYGGRSKALMRKECLEKWVDDQDMMLVWLIGGEKRMYSNRSYAENNKVSEFGGMYYLSEDGVIEGESWKK</sequence>
<dbReference type="Gene3D" id="3.40.50.300">
    <property type="entry name" value="P-loop containing nucleotide triphosphate hydrolases"/>
    <property type="match status" value="1"/>
</dbReference>
<dbReference type="InterPro" id="IPR027417">
    <property type="entry name" value="P-loop_NTPase"/>
</dbReference>
<evidence type="ECO:0000313" key="1">
    <source>
        <dbReference type="EMBL" id="MFC6260998.1"/>
    </source>
</evidence>